<evidence type="ECO:0000313" key="2">
    <source>
        <dbReference type="Proteomes" id="UP001281761"/>
    </source>
</evidence>
<name>A0ABQ9Y6S6_9EUKA</name>
<keyword evidence="2" id="KW-1185">Reference proteome</keyword>
<proteinExistence type="predicted"/>
<evidence type="ECO:0000313" key="1">
    <source>
        <dbReference type="EMBL" id="KAK2959445.1"/>
    </source>
</evidence>
<gene>
    <name evidence="1" type="ORF">BLNAU_5494</name>
</gene>
<sequence>MIAESSHPHYFDHCADQYQQEEHTFTKLVDSNSLLLSPELGDRVSRYTLTFPKPVSSILVGLLSPESLDQIHRHGEAPFWDLPGCAGYDITNGKMRNHGNDGNLPDFKPLADSQVVIVEIDCRPQRGTFVMDFGDNVQRPVLVDLPANPRFGIMIQHNQDWVRVEQVEDLDDIVRGANTQLVSMKE</sequence>
<organism evidence="1 2">
    <name type="scientific">Blattamonas nauphoetae</name>
    <dbReference type="NCBI Taxonomy" id="2049346"/>
    <lineage>
        <taxon>Eukaryota</taxon>
        <taxon>Metamonada</taxon>
        <taxon>Preaxostyla</taxon>
        <taxon>Oxymonadida</taxon>
        <taxon>Blattamonas</taxon>
    </lineage>
</organism>
<comment type="caution">
    <text evidence="1">The sequence shown here is derived from an EMBL/GenBank/DDBJ whole genome shotgun (WGS) entry which is preliminary data.</text>
</comment>
<protein>
    <submittedName>
        <fullName evidence="1">Uncharacterized protein</fullName>
    </submittedName>
</protein>
<reference evidence="1 2" key="1">
    <citation type="journal article" date="2022" name="bioRxiv">
        <title>Genomics of Preaxostyla Flagellates Illuminates Evolutionary Transitions and the Path Towards Mitochondrial Loss.</title>
        <authorList>
            <person name="Novak L.V.F."/>
            <person name="Treitli S.C."/>
            <person name="Pyrih J."/>
            <person name="Halakuc P."/>
            <person name="Pipaliya S.V."/>
            <person name="Vacek V."/>
            <person name="Brzon O."/>
            <person name="Soukal P."/>
            <person name="Eme L."/>
            <person name="Dacks J.B."/>
            <person name="Karnkowska A."/>
            <person name="Elias M."/>
            <person name="Hampl V."/>
        </authorList>
    </citation>
    <scope>NUCLEOTIDE SEQUENCE [LARGE SCALE GENOMIC DNA]</scope>
    <source>
        <strain evidence="1">NAU3</strain>
        <tissue evidence="1">Gut</tissue>
    </source>
</reference>
<dbReference type="EMBL" id="JARBJD010000029">
    <property type="protein sequence ID" value="KAK2959445.1"/>
    <property type="molecule type" value="Genomic_DNA"/>
</dbReference>
<accession>A0ABQ9Y6S6</accession>
<dbReference type="Proteomes" id="UP001281761">
    <property type="component" value="Unassembled WGS sequence"/>
</dbReference>